<keyword evidence="1" id="KW-0663">Pyridoxal phosphate</keyword>
<proteinExistence type="predicted"/>
<sequence length="110" mass="11941">MVGEEEGVEQVFIDAAHAVGSVDVDMQEIGADFYASTLYGKGLAEESFWVGSRDYSPYLVLPSVMEFVNRFEGGLKGIIKMNHDAVVEMGKMLAEAWGTNLGCPPDMCLA</sequence>
<dbReference type="PANTHER" id="PTHR43092:SF2">
    <property type="entry name" value="HERCYNYLCYSTEINE SULFOXIDE LYASE"/>
    <property type="match status" value="1"/>
</dbReference>
<reference evidence="2 3" key="1">
    <citation type="submission" date="2018-02" db="EMBL/GenBank/DDBJ databases">
        <title>Draft genome of wild Prunus yedoensis var. nudiflora.</title>
        <authorList>
            <person name="Baek S."/>
            <person name="Kim J.-H."/>
            <person name="Choi K."/>
            <person name="Kim G.-B."/>
            <person name="Cho A."/>
            <person name="Jang H."/>
            <person name="Shin C.-H."/>
            <person name="Yu H.-J."/>
            <person name="Mun J.-H."/>
        </authorList>
    </citation>
    <scope>NUCLEOTIDE SEQUENCE [LARGE SCALE GENOMIC DNA]</scope>
    <source>
        <strain evidence="3">cv. Jeju island</strain>
        <tissue evidence="2">Leaf</tissue>
    </source>
</reference>
<name>A0A314UM82_PRUYE</name>
<dbReference type="PANTHER" id="PTHR43092">
    <property type="entry name" value="L-CYSTEINE DESULFHYDRASE"/>
    <property type="match status" value="1"/>
</dbReference>
<dbReference type="InterPro" id="IPR015424">
    <property type="entry name" value="PyrdxlP-dep_Trfase"/>
</dbReference>
<dbReference type="Gene3D" id="3.40.640.10">
    <property type="entry name" value="Type I PLP-dependent aspartate aminotransferase-like (Major domain)"/>
    <property type="match status" value="1"/>
</dbReference>
<evidence type="ECO:0000313" key="2">
    <source>
        <dbReference type="EMBL" id="PQM37966.1"/>
    </source>
</evidence>
<evidence type="ECO:0000313" key="3">
    <source>
        <dbReference type="Proteomes" id="UP000250321"/>
    </source>
</evidence>
<dbReference type="Proteomes" id="UP000250321">
    <property type="component" value="Unassembled WGS sequence"/>
</dbReference>
<organism evidence="2 3">
    <name type="scientific">Prunus yedoensis var. nudiflora</name>
    <dbReference type="NCBI Taxonomy" id="2094558"/>
    <lineage>
        <taxon>Eukaryota</taxon>
        <taxon>Viridiplantae</taxon>
        <taxon>Streptophyta</taxon>
        <taxon>Embryophyta</taxon>
        <taxon>Tracheophyta</taxon>
        <taxon>Spermatophyta</taxon>
        <taxon>Magnoliopsida</taxon>
        <taxon>eudicotyledons</taxon>
        <taxon>Gunneridae</taxon>
        <taxon>Pentapetalae</taxon>
        <taxon>rosids</taxon>
        <taxon>fabids</taxon>
        <taxon>Rosales</taxon>
        <taxon>Rosaceae</taxon>
        <taxon>Amygdaloideae</taxon>
        <taxon>Amygdaleae</taxon>
        <taxon>Prunus</taxon>
    </lineage>
</organism>
<comment type="caution">
    <text evidence="2">The sequence shown here is derived from an EMBL/GenBank/DDBJ whole genome shotgun (WGS) entry which is preliminary data.</text>
</comment>
<keyword evidence="3" id="KW-1185">Reference proteome</keyword>
<evidence type="ECO:0000256" key="1">
    <source>
        <dbReference type="ARBA" id="ARBA00022898"/>
    </source>
</evidence>
<dbReference type="AlphaFoldDB" id="A0A314UM82"/>
<gene>
    <name evidence="2" type="ORF">Pyn_00531</name>
</gene>
<dbReference type="OrthoDB" id="5978656at2759"/>
<dbReference type="STRING" id="2094558.A0A314UM82"/>
<dbReference type="InterPro" id="IPR015421">
    <property type="entry name" value="PyrdxlP-dep_Trfase_major"/>
</dbReference>
<protein>
    <recommendedName>
        <fullName evidence="4">Aminotransferase class V domain-containing protein</fullName>
    </recommendedName>
</protein>
<dbReference type="SUPFAM" id="SSF53383">
    <property type="entry name" value="PLP-dependent transferases"/>
    <property type="match status" value="1"/>
</dbReference>
<dbReference type="EMBL" id="PJQY01003375">
    <property type="protein sequence ID" value="PQM37966.1"/>
    <property type="molecule type" value="Genomic_DNA"/>
</dbReference>
<evidence type="ECO:0008006" key="4">
    <source>
        <dbReference type="Google" id="ProtNLM"/>
    </source>
</evidence>
<accession>A0A314UM82</accession>